<keyword evidence="2" id="KW-0812">Transmembrane</keyword>
<keyword evidence="2" id="KW-1133">Transmembrane helix</keyword>
<evidence type="ECO:0000256" key="1">
    <source>
        <dbReference type="SAM" id="MobiDB-lite"/>
    </source>
</evidence>
<reference evidence="3 4" key="1">
    <citation type="journal article" date="2016" name="Nat. Commun.">
        <title>Thousands of microbial genomes shed light on interconnected biogeochemical processes in an aquifer system.</title>
        <authorList>
            <person name="Anantharaman K."/>
            <person name="Brown C.T."/>
            <person name="Hug L.A."/>
            <person name="Sharon I."/>
            <person name="Castelle C.J."/>
            <person name="Probst A.J."/>
            <person name="Thomas B.C."/>
            <person name="Singh A."/>
            <person name="Wilkins M.J."/>
            <person name="Karaoz U."/>
            <person name="Brodie E.L."/>
            <person name="Williams K.H."/>
            <person name="Hubbard S.S."/>
            <person name="Banfield J.F."/>
        </authorList>
    </citation>
    <scope>NUCLEOTIDE SEQUENCE [LARGE SCALE GENOMIC DNA]</scope>
</reference>
<evidence type="ECO:0000256" key="2">
    <source>
        <dbReference type="SAM" id="Phobius"/>
    </source>
</evidence>
<evidence type="ECO:0000313" key="3">
    <source>
        <dbReference type="EMBL" id="OGY43072.1"/>
    </source>
</evidence>
<dbReference type="EMBL" id="MHIB01000045">
    <property type="protein sequence ID" value="OGY43072.1"/>
    <property type="molecule type" value="Genomic_DNA"/>
</dbReference>
<proteinExistence type="predicted"/>
<feature type="compositionally biased region" description="Basic and acidic residues" evidence="1">
    <location>
        <begin position="63"/>
        <end position="95"/>
    </location>
</feature>
<accession>A0A1G1XSY8</accession>
<keyword evidence="2" id="KW-0472">Membrane</keyword>
<dbReference type="AlphaFoldDB" id="A0A1G1XSY8"/>
<feature type="region of interest" description="Disordered" evidence="1">
    <location>
        <begin position="59"/>
        <end position="95"/>
    </location>
</feature>
<gene>
    <name evidence="3" type="ORF">A2729_03850</name>
</gene>
<evidence type="ECO:0000313" key="4">
    <source>
        <dbReference type="Proteomes" id="UP000178930"/>
    </source>
</evidence>
<feature type="transmembrane region" description="Helical" evidence="2">
    <location>
        <begin position="38"/>
        <end position="55"/>
    </location>
</feature>
<feature type="transmembrane region" description="Helical" evidence="2">
    <location>
        <begin position="12"/>
        <end position="32"/>
    </location>
</feature>
<sequence length="95" mass="10892">MPNQNNHDSKMMWLMIIFCSLPLLILVLTGNFFAGYKWFAILAIGLFVVGHFWLMHRGHHGPQQRDNDESHAHSAQTDYKKSNGQSDKHRGGCCH</sequence>
<dbReference type="STRING" id="1797532.A2729_03850"/>
<organism evidence="3 4">
    <name type="scientific">Candidatus Buchananbacteria bacterium RIFCSPHIGHO2_01_FULL_39_14</name>
    <dbReference type="NCBI Taxonomy" id="1797532"/>
    <lineage>
        <taxon>Bacteria</taxon>
        <taxon>Candidatus Buchananiibacteriota</taxon>
    </lineage>
</organism>
<comment type="caution">
    <text evidence="3">The sequence shown here is derived from an EMBL/GenBank/DDBJ whole genome shotgun (WGS) entry which is preliminary data.</text>
</comment>
<name>A0A1G1XSY8_9BACT</name>
<evidence type="ECO:0008006" key="5">
    <source>
        <dbReference type="Google" id="ProtNLM"/>
    </source>
</evidence>
<protein>
    <recommendedName>
        <fullName evidence="5">DUF2933 domain-containing protein</fullName>
    </recommendedName>
</protein>
<dbReference type="Proteomes" id="UP000178930">
    <property type="component" value="Unassembled WGS sequence"/>
</dbReference>